<gene>
    <name evidence="2" type="ORF">GSTUM_00010948001</name>
</gene>
<dbReference type="RefSeq" id="XP_002841653.1">
    <property type="nucleotide sequence ID" value="XM_002841607.1"/>
</dbReference>
<dbReference type="InParanoid" id="D5GMV1"/>
<protein>
    <submittedName>
        <fullName evidence="2">(Perigord truffle) hypothetical protein</fullName>
    </submittedName>
</protein>
<feature type="compositionally biased region" description="Polar residues" evidence="1">
    <location>
        <begin position="46"/>
        <end position="55"/>
    </location>
</feature>
<name>D5GMV1_TUBMM</name>
<proteinExistence type="predicted"/>
<dbReference type="EMBL" id="FN430360">
    <property type="protein sequence ID" value="CAZ85844.1"/>
    <property type="molecule type" value="Genomic_DNA"/>
</dbReference>
<organism evidence="2 3">
    <name type="scientific">Tuber melanosporum (strain Mel28)</name>
    <name type="common">Perigord black truffle</name>
    <dbReference type="NCBI Taxonomy" id="656061"/>
    <lineage>
        <taxon>Eukaryota</taxon>
        <taxon>Fungi</taxon>
        <taxon>Dikarya</taxon>
        <taxon>Ascomycota</taxon>
        <taxon>Pezizomycotina</taxon>
        <taxon>Pezizomycetes</taxon>
        <taxon>Pezizales</taxon>
        <taxon>Tuberaceae</taxon>
        <taxon>Tuber</taxon>
    </lineage>
</organism>
<sequence length="55" mass="6214">MAVFSGEPLRCANPFANHFIPSYIILPRITPPQKKKKKNETPIPISESTHPMPSR</sequence>
<evidence type="ECO:0000313" key="3">
    <source>
        <dbReference type="Proteomes" id="UP000006911"/>
    </source>
</evidence>
<dbReference type="HOGENOM" id="CLU_3034077_0_0_1"/>
<evidence type="ECO:0000256" key="1">
    <source>
        <dbReference type="SAM" id="MobiDB-lite"/>
    </source>
</evidence>
<accession>D5GMV1</accession>
<keyword evidence="3" id="KW-1185">Reference proteome</keyword>
<dbReference type="GeneID" id="9183412"/>
<dbReference type="Proteomes" id="UP000006911">
    <property type="component" value="Unassembled WGS sequence"/>
</dbReference>
<dbReference type="KEGG" id="tml:GSTUM_00010948001"/>
<evidence type="ECO:0000313" key="2">
    <source>
        <dbReference type="EMBL" id="CAZ85844.1"/>
    </source>
</evidence>
<feature type="region of interest" description="Disordered" evidence="1">
    <location>
        <begin position="30"/>
        <end position="55"/>
    </location>
</feature>
<dbReference type="AlphaFoldDB" id="D5GMV1"/>
<reference evidence="2 3" key="1">
    <citation type="journal article" date="2010" name="Nature">
        <title>Perigord black truffle genome uncovers evolutionary origins and mechanisms of symbiosis.</title>
        <authorList>
            <person name="Martin F."/>
            <person name="Kohler A."/>
            <person name="Murat C."/>
            <person name="Balestrini R."/>
            <person name="Coutinho P.M."/>
            <person name="Jaillon O."/>
            <person name="Montanini B."/>
            <person name="Morin E."/>
            <person name="Noel B."/>
            <person name="Percudani R."/>
            <person name="Porcel B."/>
            <person name="Rubini A."/>
            <person name="Amicucci A."/>
            <person name="Amselem J."/>
            <person name="Anthouard V."/>
            <person name="Arcioni S."/>
            <person name="Artiguenave F."/>
            <person name="Aury J.M."/>
            <person name="Ballario P."/>
            <person name="Bolchi A."/>
            <person name="Brenna A."/>
            <person name="Brun A."/>
            <person name="Buee M."/>
            <person name="Cantarel B."/>
            <person name="Chevalier G."/>
            <person name="Couloux A."/>
            <person name="Da Silva C."/>
            <person name="Denoeud F."/>
            <person name="Duplessis S."/>
            <person name="Ghignone S."/>
            <person name="Hilselberger B."/>
            <person name="Iotti M."/>
            <person name="Marcais B."/>
            <person name="Mello A."/>
            <person name="Miranda M."/>
            <person name="Pacioni G."/>
            <person name="Quesneville H."/>
            <person name="Riccioni C."/>
            <person name="Ruotolo R."/>
            <person name="Splivallo R."/>
            <person name="Stocchi V."/>
            <person name="Tisserant E."/>
            <person name="Viscomi A.R."/>
            <person name="Zambonelli A."/>
            <person name="Zampieri E."/>
            <person name="Henrissat B."/>
            <person name="Lebrun M.H."/>
            <person name="Paolocci F."/>
            <person name="Bonfante P."/>
            <person name="Ottonello S."/>
            <person name="Wincker P."/>
        </authorList>
    </citation>
    <scope>NUCLEOTIDE SEQUENCE [LARGE SCALE GENOMIC DNA]</scope>
    <source>
        <strain evidence="2 3">Mel28</strain>
    </source>
</reference>